<gene>
    <name evidence="1" type="ORF">K8344_06480</name>
</gene>
<reference evidence="1" key="1">
    <citation type="submission" date="2021-09" db="EMBL/GenBank/DDBJ databases">
        <title>Genome of Aequorivita sp. strain F64183.</title>
        <authorList>
            <person name="Wang Y."/>
        </authorList>
    </citation>
    <scope>NUCLEOTIDE SEQUENCE</scope>
    <source>
        <strain evidence="1">F64183</strain>
    </source>
</reference>
<comment type="caution">
    <text evidence="1">The sequence shown here is derived from an EMBL/GenBank/DDBJ whole genome shotgun (WGS) entry which is preliminary data.</text>
</comment>
<proteinExistence type="predicted"/>
<keyword evidence="2" id="KW-1185">Reference proteome</keyword>
<dbReference type="Proteomes" id="UP001139462">
    <property type="component" value="Unassembled WGS sequence"/>
</dbReference>
<dbReference type="RefSeq" id="WP_237607922.1">
    <property type="nucleotide sequence ID" value="NZ_JAIRBB010000003.1"/>
</dbReference>
<evidence type="ECO:0000313" key="2">
    <source>
        <dbReference type="Proteomes" id="UP001139462"/>
    </source>
</evidence>
<evidence type="ECO:0000313" key="1">
    <source>
        <dbReference type="EMBL" id="MCG2430759.1"/>
    </source>
</evidence>
<dbReference type="AlphaFoldDB" id="A0A9X1R1W1"/>
<dbReference type="EMBL" id="JAIRBB010000003">
    <property type="protein sequence ID" value="MCG2430759.1"/>
    <property type="molecule type" value="Genomic_DNA"/>
</dbReference>
<accession>A0A9X1R1W1</accession>
<protein>
    <submittedName>
        <fullName evidence="1">Uncharacterized protein</fullName>
    </submittedName>
</protein>
<organism evidence="1 2">
    <name type="scientific">Aequorivita xiaoshiensis</name>
    <dbReference type="NCBI Taxonomy" id="2874476"/>
    <lineage>
        <taxon>Bacteria</taxon>
        <taxon>Pseudomonadati</taxon>
        <taxon>Bacteroidota</taxon>
        <taxon>Flavobacteriia</taxon>
        <taxon>Flavobacteriales</taxon>
        <taxon>Flavobacteriaceae</taxon>
        <taxon>Aequorivita</taxon>
    </lineage>
</organism>
<name>A0A9X1R1W1_9FLAO</name>
<sequence length="176" mass="20739">MNSRFFDNYEIFDPKINAPLETLSRREAECHFKLYVESWQSRLVELQKVLNHFSINLDYSLRSIEEIDKVFASLIAVDDLTGNSITPESFSICNDLSLYFAGFLLKNCNKLKWELNTDLKDWSYHRPVLRGFNVKNKKYYIDFDLMLCQYAHYLIKNGIKKGQILRMVESALNNCN</sequence>